<evidence type="ECO:0000259" key="2">
    <source>
        <dbReference type="Pfam" id="PF18935"/>
    </source>
</evidence>
<proteinExistence type="predicted"/>
<organism evidence="3 4">
    <name type="scientific">Chitinophaga horti</name>
    <dbReference type="NCBI Taxonomy" id="2920382"/>
    <lineage>
        <taxon>Bacteria</taxon>
        <taxon>Pseudomonadati</taxon>
        <taxon>Bacteroidota</taxon>
        <taxon>Chitinophagia</taxon>
        <taxon>Chitinophagales</taxon>
        <taxon>Chitinophagaceae</taxon>
        <taxon>Chitinophaga</taxon>
    </lineage>
</organism>
<feature type="chain" id="PRO_5046093831" evidence="1">
    <location>
        <begin position="22"/>
        <end position="252"/>
    </location>
</feature>
<evidence type="ECO:0000256" key="1">
    <source>
        <dbReference type="SAM" id="SignalP"/>
    </source>
</evidence>
<keyword evidence="4" id="KW-1185">Reference proteome</keyword>
<sequence>MLSCFLLLVLLVMGAVVPLYAQTPDTTSPAVRQYMRDVRAKAVADSLARARQDSLQPKVVVQDTLPARIVVRDTARALVKDSIIIDTKREHDPRKAAFYSAVLPGMGQIYNREYWKLPLVYGALGVSTGVFLWNMDGYREYRDAYRRRMANANNPNFTDKYPNLQPDDLKYIRDSYRQYVDYSVIVFILAYGLNIVDATVFAHLKQFDISDDLSMRLSPKIFDNRALGLSLNFQLGKTGKNKQQKLLFVFSK</sequence>
<name>A0ABY6IWB0_9BACT</name>
<accession>A0ABY6IWB0</accession>
<reference evidence="3" key="1">
    <citation type="submission" date="2022-10" db="EMBL/GenBank/DDBJ databases">
        <title>Chitinophaga sp. nov., isolated from soil.</title>
        <authorList>
            <person name="Jeon C.O."/>
        </authorList>
    </citation>
    <scope>NUCLEOTIDE SEQUENCE</scope>
    <source>
        <strain evidence="3">R8</strain>
    </source>
</reference>
<protein>
    <submittedName>
        <fullName evidence="3">DUF5683 domain-containing protein</fullName>
    </submittedName>
</protein>
<dbReference type="InterPro" id="IPR043738">
    <property type="entry name" value="DUF5683"/>
</dbReference>
<feature type="signal peptide" evidence="1">
    <location>
        <begin position="1"/>
        <end position="21"/>
    </location>
</feature>
<keyword evidence="1" id="KW-0732">Signal</keyword>
<dbReference type="EMBL" id="CP107006">
    <property type="protein sequence ID" value="UYQ91486.1"/>
    <property type="molecule type" value="Genomic_DNA"/>
</dbReference>
<evidence type="ECO:0000313" key="4">
    <source>
        <dbReference type="Proteomes" id="UP001162741"/>
    </source>
</evidence>
<dbReference type="Proteomes" id="UP001162741">
    <property type="component" value="Chromosome"/>
</dbReference>
<evidence type="ECO:0000313" key="3">
    <source>
        <dbReference type="EMBL" id="UYQ91486.1"/>
    </source>
</evidence>
<dbReference type="RefSeq" id="WP_264279903.1">
    <property type="nucleotide sequence ID" value="NZ_CP107006.1"/>
</dbReference>
<gene>
    <name evidence="3" type="ORF">MKQ68_15445</name>
</gene>
<dbReference type="Pfam" id="PF18935">
    <property type="entry name" value="DUF5683"/>
    <property type="match status" value="1"/>
</dbReference>
<feature type="domain" description="DUF5683" evidence="2">
    <location>
        <begin position="90"/>
        <end position="234"/>
    </location>
</feature>